<feature type="transmembrane region" description="Helical" evidence="1">
    <location>
        <begin position="148"/>
        <end position="170"/>
    </location>
</feature>
<name>A0A1H9T6H6_9PSEU</name>
<feature type="transmembrane region" description="Helical" evidence="1">
    <location>
        <begin position="44"/>
        <end position="71"/>
    </location>
</feature>
<accession>A0A1H9T6H6</accession>
<keyword evidence="1" id="KW-0812">Transmembrane</keyword>
<evidence type="ECO:0000256" key="1">
    <source>
        <dbReference type="SAM" id="Phobius"/>
    </source>
</evidence>
<dbReference type="EMBL" id="FOFV01000013">
    <property type="protein sequence ID" value="SER92822.1"/>
    <property type="molecule type" value="Genomic_DNA"/>
</dbReference>
<reference evidence="3" key="1">
    <citation type="submission" date="2016-10" db="EMBL/GenBank/DDBJ databases">
        <authorList>
            <person name="Varghese N."/>
            <person name="Submissions S."/>
        </authorList>
    </citation>
    <scope>NUCLEOTIDE SEQUENCE [LARGE SCALE GENOMIC DNA]</scope>
    <source>
        <strain evidence="3">DSM 44437</strain>
    </source>
</reference>
<keyword evidence="3" id="KW-1185">Reference proteome</keyword>
<gene>
    <name evidence="2" type="ORF">SAMN04488000_113158</name>
</gene>
<evidence type="ECO:0000313" key="3">
    <source>
        <dbReference type="Proteomes" id="UP000199503"/>
    </source>
</evidence>
<evidence type="ECO:0000313" key="2">
    <source>
        <dbReference type="EMBL" id="SER92822.1"/>
    </source>
</evidence>
<keyword evidence="1" id="KW-0472">Membrane</keyword>
<dbReference type="Proteomes" id="UP000199503">
    <property type="component" value="Unassembled WGS sequence"/>
</dbReference>
<dbReference type="OrthoDB" id="3686851at2"/>
<organism evidence="2 3">
    <name type="scientific">Lentzea albida</name>
    <dbReference type="NCBI Taxonomy" id="65499"/>
    <lineage>
        <taxon>Bacteria</taxon>
        <taxon>Bacillati</taxon>
        <taxon>Actinomycetota</taxon>
        <taxon>Actinomycetes</taxon>
        <taxon>Pseudonocardiales</taxon>
        <taxon>Pseudonocardiaceae</taxon>
        <taxon>Lentzea</taxon>
    </lineage>
</organism>
<protein>
    <submittedName>
        <fullName evidence="2">Uncharacterized protein</fullName>
    </submittedName>
</protein>
<keyword evidence="1" id="KW-1133">Transmembrane helix</keyword>
<feature type="transmembrane region" description="Helical" evidence="1">
    <location>
        <begin position="120"/>
        <end position="142"/>
    </location>
</feature>
<proteinExistence type="predicted"/>
<sequence>MLTAIYQADRADRATTLTVSLATIGVTTTYLIGTIAFYDKLDLLGWAISLLPFPLLCTAAFHAQLLNLAAVRARSILTLERALLAATDHGESHSLDPSRIGATAAEHATNIHTAGTPLRLAMLIAYSGAGIIPLAYTALMLVKAAHHLGGWVAVPAALYLILLVPIVFAWRDSATKLDFNATANPTTSA</sequence>
<dbReference type="RefSeq" id="WP_089921660.1">
    <property type="nucleotide sequence ID" value="NZ_FOFV01000013.1"/>
</dbReference>
<feature type="transmembrane region" description="Helical" evidence="1">
    <location>
        <begin position="17"/>
        <end position="38"/>
    </location>
</feature>
<dbReference type="AlphaFoldDB" id="A0A1H9T6H6"/>